<sequence>MRGQRHLRQKHQHANALTLNLDLIGPWIPGDDHSLPGPAKHILVATLGVPVYQDGKPVLLSQEKERKDEEKEEKESDEIDDGGGIGPLDAGEVVLDDDNPEEEEQEGEEPLSEEEMKNLREQQEEAWKEKMKELREPVKIHNILFAEPLQSKKSGEVLRAVQRVYARITLLNLSVRRAHSDGGREFTNKAYKGQW</sequence>
<evidence type="ECO:0000313" key="3">
    <source>
        <dbReference type="Proteomes" id="UP000186817"/>
    </source>
</evidence>
<gene>
    <name evidence="2" type="ORF">AK812_SmicGene10027</name>
</gene>
<feature type="compositionally biased region" description="Acidic residues" evidence="1">
    <location>
        <begin position="70"/>
        <end position="81"/>
    </location>
</feature>
<name>A0A1Q9EGY5_SYMMI</name>
<dbReference type="AlphaFoldDB" id="A0A1Q9EGY5"/>
<feature type="compositionally biased region" description="Acidic residues" evidence="1">
    <location>
        <begin position="94"/>
        <end position="113"/>
    </location>
</feature>
<feature type="region of interest" description="Disordered" evidence="1">
    <location>
        <begin position="58"/>
        <end position="125"/>
    </location>
</feature>
<keyword evidence="3" id="KW-1185">Reference proteome</keyword>
<evidence type="ECO:0000256" key="1">
    <source>
        <dbReference type="SAM" id="MobiDB-lite"/>
    </source>
</evidence>
<accession>A0A1Q9EGY5</accession>
<proteinExistence type="predicted"/>
<dbReference type="OrthoDB" id="468062at2759"/>
<reference evidence="2 3" key="1">
    <citation type="submission" date="2016-02" db="EMBL/GenBank/DDBJ databases">
        <title>Genome analysis of coral dinoflagellate symbionts highlights evolutionary adaptations to a symbiotic lifestyle.</title>
        <authorList>
            <person name="Aranda M."/>
            <person name="Li Y."/>
            <person name="Liew Y.J."/>
            <person name="Baumgarten S."/>
            <person name="Simakov O."/>
            <person name="Wilson M."/>
            <person name="Piel J."/>
            <person name="Ashoor H."/>
            <person name="Bougouffa S."/>
            <person name="Bajic V.B."/>
            <person name="Ryu T."/>
            <person name="Ravasi T."/>
            <person name="Bayer T."/>
            <person name="Micklem G."/>
            <person name="Kim H."/>
            <person name="Bhak J."/>
            <person name="Lajeunesse T.C."/>
            <person name="Voolstra C.R."/>
        </authorList>
    </citation>
    <scope>NUCLEOTIDE SEQUENCE [LARGE SCALE GENOMIC DNA]</scope>
    <source>
        <strain evidence="2 3">CCMP2467</strain>
    </source>
</reference>
<feature type="compositionally biased region" description="Basic and acidic residues" evidence="1">
    <location>
        <begin position="114"/>
        <end position="125"/>
    </location>
</feature>
<dbReference type="EMBL" id="LSRX01000155">
    <property type="protein sequence ID" value="OLQ06669.1"/>
    <property type="molecule type" value="Genomic_DNA"/>
</dbReference>
<comment type="caution">
    <text evidence="2">The sequence shown here is derived from an EMBL/GenBank/DDBJ whole genome shotgun (WGS) entry which is preliminary data.</text>
</comment>
<protein>
    <submittedName>
        <fullName evidence="2">Uncharacterized protein</fullName>
    </submittedName>
</protein>
<evidence type="ECO:0000313" key="2">
    <source>
        <dbReference type="EMBL" id="OLQ06669.1"/>
    </source>
</evidence>
<organism evidence="2 3">
    <name type="scientific">Symbiodinium microadriaticum</name>
    <name type="common">Dinoflagellate</name>
    <name type="synonym">Zooxanthella microadriatica</name>
    <dbReference type="NCBI Taxonomy" id="2951"/>
    <lineage>
        <taxon>Eukaryota</taxon>
        <taxon>Sar</taxon>
        <taxon>Alveolata</taxon>
        <taxon>Dinophyceae</taxon>
        <taxon>Suessiales</taxon>
        <taxon>Symbiodiniaceae</taxon>
        <taxon>Symbiodinium</taxon>
    </lineage>
</organism>
<dbReference type="Proteomes" id="UP000186817">
    <property type="component" value="Unassembled WGS sequence"/>
</dbReference>